<organism evidence="3 4">
    <name type="scientific">Steinernema carpocapsae</name>
    <name type="common">Entomopathogenic nematode</name>
    <dbReference type="NCBI Taxonomy" id="34508"/>
    <lineage>
        <taxon>Eukaryota</taxon>
        <taxon>Metazoa</taxon>
        <taxon>Ecdysozoa</taxon>
        <taxon>Nematoda</taxon>
        <taxon>Chromadorea</taxon>
        <taxon>Rhabditida</taxon>
        <taxon>Tylenchina</taxon>
        <taxon>Panagrolaimomorpha</taxon>
        <taxon>Strongyloidoidea</taxon>
        <taxon>Steinernematidae</taxon>
        <taxon>Steinernema</taxon>
    </lineage>
</organism>
<keyword evidence="2" id="KW-1133">Transmembrane helix</keyword>
<evidence type="ECO:0000256" key="2">
    <source>
        <dbReference type="SAM" id="Phobius"/>
    </source>
</evidence>
<feature type="region of interest" description="Disordered" evidence="1">
    <location>
        <begin position="348"/>
        <end position="367"/>
    </location>
</feature>
<feature type="transmembrane region" description="Helical" evidence="2">
    <location>
        <begin position="146"/>
        <end position="168"/>
    </location>
</feature>
<gene>
    <name evidence="3" type="ORF">L596_012838</name>
</gene>
<dbReference type="Pfam" id="PF10321">
    <property type="entry name" value="7TM_GPCR_Srt"/>
    <property type="match status" value="1"/>
</dbReference>
<dbReference type="STRING" id="34508.A0A4U5NYA8"/>
<comment type="caution">
    <text evidence="3">The sequence shown here is derived from an EMBL/GenBank/DDBJ whole genome shotgun (WGS) entry which is preliminary data.</text>
</comment>
<evidence type="ECO:0000313" key="4">
    <source>
        <dbReference type="Proteomes" id="UP000298663"/>
    </source>
</evidence>
<feature type="transmembrane region" description="Helical" evidence="2">
    <location>
        <begin position="72"/>
        <end position="97"/>
    </location>
</feature>
<accession>A0A4U5NYA8</accession>
<dbReference type="PANTHER" id="PTHR23021">
    <property type="entry name" value="SERPENTINE RECEPTOR, CLASS T"/>
    <property type="match status" value="1"/>
</dbReference>
<dbReference type="SUPFAM" id="SSF81321">
    <property type="entry name" value="Family A G protein-coupled receptor-like"/>
    <property type="match status" value="1"/>
</dbReference>
<dbReference type="Proteomes" id="UP000298663">
    <property type="component" value="Unassembled WGS sequence"/>
</dbReference>
<dbReference type="OrthoDB" id="5834342at2759"/>
<protein>
    <recommendedName>
        <fullName evidence="5">Serpentine receptor class gamma</fullName>
    </recommendedName>
</protein>
<feature type="transmembrane region" description="Helical" evidence="2">
    <location>
        <begin position="244"/>
        <end position="268"/>
    </location>
</feature>
<reference evidence="3 4" key="2">
    <citation type="journal article" date="2019" name="G3 (Bethesda)">
        <title>Hybrid Assembly of the Genome of the Entomopathogenic Nematode Steinernema carpocapsae Identifies the X-Chromosome.</title>
        <authorList>
            <person name="Serra L."/>
            <person name="Macchietto M."/>
            <person name="Macias-Munoz A."/>
            <person name="McGill C.J."/>
            <person name="Rodriguez I.M."/>
            <person name="Rodriguez B."/>
            <person name="Murad R."/>
            <person name="Mortazavi A."/>
        </authorList>
    </citation>
    <scope>NUCLEOTIDE SEQUENCE [LARGE SCALE GENOMIC DNA]</scope>
    <source>
        <strain evidence="3 4">ALL</strain>
    </source>
</reference>
<keyword evidence="2" id="KW-0472">Membrane</keyword>
<sequence>MPLLIFAMPWVYGNKLASLARLLAVSVSNALIDYLPVTSMELYLFRHETYRSLYNCSYLSDEEWWARGKPDVIYGISLLLIVSLFTILYIPCLIVIYRSKLFEYAGYKLMFYVGLIDVNALLMSSGFTGYYTIIGAMPCPHMDLSYFISLIGNFNWASQSTSVIILALNRCVELWKPSYITNTFEGRRTYFWIGASILYSMYYLWFGTGLLYNSAAGHNWYPSPYYRVEGLEHIDYKPYVSLVFLYHDIVTGVLLIILYSFLVGSIWWKGRLAGGSLSKIQTLISIQSFCLCCCIVTVVVIYALMWLVEISKTGAKIASVVWQISNGISFQNIILKLEFRCTSHHVSTTEQKHPRRRRGIVQKTKEN</sequence>
<feature type="transmembrane region" description="Helical" evidence="2">
    <location>
        <begin position="109"/>
        <end position="134"/>
    </location>
</feature>
<dbReference type="EMBL" id="AZBU02000003">
    <property type="protein sequence ID" value="TKR88629.1"/>
    <property type="molecule type" value="Genomic_DNA"/>
</dbReference>
<dbReference type="AlphaFoldDB" id="A0A4U5NYA8"/>
<feature type="transmembrane region" description="Helical" evidence="2">
    <location>
        <begin position="189"/>
        <end position="212"/>
    </location>
</feature>
<name>A0A4U5NYA8_STECR</name>
<evidence type="ECO:0000313" key="3">
    <source>
        <dbReference type="EMBL" id="TKR88629.1"/>
    </source>
</evidence>
<dbReference type="PANTHER" id="PTHR23021:SF11">
    <property type="entry name" value="SERPENTINE RECEPTOR, CLASS T"/>
    <property type="match status" value="1"/>
</dbReference>
<dbReference type="InterPro" id="IPR019425">
    <property type="entry name" value="7TM_GPCR_serpentine_rcpt_Srt"/>
</dbReference>
<evidence type="ECO:0008006" key="5">
    <source>
        <dbReference type="Google" id="ProtNLM"/>
    </source>
</evidence>
<evidence type="ECO:0000256" key="1">
    <source>
        <dbReference type="SAM" id="MobiDB-lite"/>
    </source>
</evidence>
<keyword evidence="2" id="KW-0812">Transmembrane</keyword>
<reference evidence="3 4" key="1">
    <citation type="journal article" date="2015" name="Genome Biol.">
        <title>Comparative genomics of Steinernema reveals deeply conserved gene regulatory networks.</title>
        <authorList>
            <person name="Dillman A.R."/>
            <person name="Macchietto M."/>
            <person name="Porter C.F."/>
            <person name="Rogers A."/>
            <person name="Williams B."/>
            <person name="Antoshechkin I."/>
            <person name="Lee M.M."/>
            <person name="Goodwin Z."/>
            <person name="Lu X."/>
            <person name="Lewis E.E."/>
            <person name="Goodrich-Blair H."/>
            <person name="Stock S.P."/>
            <person name="Adams B.J."/>
            <person name="Sternberg P.W."/>
            <person name="Mortazavi A."/>
        </authorList>
    </citation>
    <scope>NUCLEOTIDE SEQUENCE [LARGE SCALE GENOMIC DNA]</scope>
    <source>
        <strain evidence="3 4">ALL</strain>
    </source>
</reference>
<keyword evidence="4" id="KW-1185">Reference proteome</keyword>
<proteinExistence type="predicted"/>
<feature type="transmembrane region" description="Helical" evidence="2">
    <location>
        <begin position="289"/>
        <end position="308"/>
    </location>
</feature>